<comment type="subcellular location">
    <subcellularLocation>
        <location evidence="1">Cell membrane</location>
        <topology evidence="1">Multi-pass membrane protein</topology>
    </subcellularLocation>
</comment>
<keyword evidence="4 6" id="KW-0472">Membrane</keyword>
<gene>
    <name evidence="8" type="ORF">ID810_03595</name>
</gene>
<dbReference type="AlphaFoldDB" id="A0A7T0LNK8"/>
<dbReference type="EMBL" id="CP063989">
    <property type="protein sequence ID" value="QPL06528.1"/>
    <property type="molecule type" value="Genomic_DNA"/>
</dbReference>
<evidence type="ECO:0000256" key="5">
    <source>
        <dbReference type="SAM" id="MobiDB-lite"/>
    </source>
</evidence>
<evidence type="ECO:0000256" key="4">
    <source>
        <dbReference type="ARBA" id="ARBA00023136"/>
    </source>
</evidence>
<dbReference type="Gene3D" id="1.20.1250.20">
    <property type="entry name" value="MFS general substrate transporter like domains"/>
    <property type="match status" value="1"/>
</dbReference>
<evidence type="ECO:0000313" key="9">
    <source>
        <dbReference type="Proteomes" id="UP000594637"/>
    </source>
</evidence>
<dbReference type="InterPro" id="IPR011701">
    <property type="entry name" value="MFS"/>
</dbReference>
<dbReference type="SUPFAM" id="SSF103473">
    <property type="entry name" value="MFS general substrate transporter"/>
    <property type="match status" value="1"/>
</dbReference>
<feature type="transmembrane region" description="Helical" evidence="6">
    <location>
        <begin position="72"/>
        <end position="93"/>
    </location>
</feature>
<name>A0A7T0LNK8_9ACTO</name>
<reference evidence="8 9" key="1">
    <citation type="submission" date="2020-11" db="EMBL/GenBank/DDBJ databases">
        <title>Actinomyces sp. ZJ750.</title>
        <authorList>
            <person name="Zhou J."/>
        </authorList>
    </citation>
    <scope>NUCLEOTIDE SEQUENCE [LARGE SCALE GENOMIC DNA]</scope>
    <source>
        <strain evidence="8 9">ZJ750</strain>
    </source>
</reference>
<dbReference type="PANTHER" id="PTHR23546:SF1">
    <property type="entry name" value="MEMBRANE PROTEIN"/>
    <property type="match status" value="1"/>
</dbReference>
<evidence type="ECO:0000256" key="3">
    <source>
        <dbReference type="ARBA" id="ARBA00022989"/>
    </source>
</evidence>
<feature type="compositionally biased region" description="Polar residues" evidence="5">
    <location>
        <begin position="215"/>
        <end position="225"/>
    </location>
</feature>
<dbReference type="Pfam" id="PF07690">
    <property type="entry name" value="MFS_1"/>
    <property type="match status" value="1"/>
</dbReference>
<dbReference type="InterPro" id="IPR036259">
    <property type="entry name" value="MFS_trans_sf"/>
</dbReference>
<feature type="transmembrane region" description="Helical" evidence="6">
    <location>
        <begin position="142"/>
        <end position="165"/>
    </location>
</feature>
<organism evidence="8 9">
    <name type="scientific">Actinomyces respiraculi</name>
    <dbReference type="NCBI Taxonomy" id="2744574"/>
    <lineage>
        <taxon>Bacteria</taxon>
        <taxon>Bacillati</taxon>
        <taxon>Actinomycetota</taxon>
        <taxon>Actinomycetes</taxon>
        <taxon>Actinomycetales</taxon>
        <taxon>Actinomycetaceae</taxon>
        <taxon>Actinomyces</taxon>
    </lineage>
</organism>
<dbReference type="Proteomes" id="UP000594637">
    <property type="component" value="Chromosome"/>
</dbReference>
<feature type="compositionally biased region" description="Basic residues" evidence="5">
    <location>
        <begin position="232"/>
        <end position="247"/>
    </location>
</feature>
<dbReference type="PANTHER" id="PTHR23546">
    <property type="entry name" value="TRANSPORT PROTEIN"/>
    <property type="match status" value="1"/>
</dbReference>
<feature type="compositionally biased region" description="Basic and acidic residues" evidence="5">
    <location>
        <begin position="197"/>
        <end position="210"/>
    </location>
</feature>
<keyword evidence="2 6" id="KW-0812">Transmembrane</keyword>
<evidence type="ECO:0000256" key="6">
    <source>
        <dbReference type="SAM" id="Phobius"/>
    </source>
</evidence>
<dbReference type="InterPro" id="IPR020846">
    <property type="entry name" value="MFS_dom"/>
</dbReference>
<protein>
    <submittedName>
        <fullName evidence="8">MFS transporter</fullName>
    </submittedName>
</protein>
<feature type="domain" description="Major facilitator superfamily (MFS) profile" evidence="7">
    <location>
        <begin position="6"/>
        <end position="303"/>
    </location>
</feature>
<feature type="transmembrane region" description="Helical" evidence="6">
    <location>
        <begin position="99"/>
        <end position="121"/>
    </location>
</feature>
<sequence>MLSNPTLRALLAACLFVYIGQNMLNASIAPLSRALGLAEWIVGLAISCAALFVTVLSQFWGRRSVAWGRRRVMLASLGLALIAGTLFALAVALRSAGVLGAGAAAAVIVLARGPFFGSAVSAIPPTGQTLIAEITPDERSRVAGMSAFSGAIQLSIVVGSLLSSLLGSWSILAPVWATPVCVALAFIIGWVGIPREEPRPSPHRGGDHSGLRGTSPLTCPTSRSACRTGRPVQRRRRATTGRRRHRRRADRATTVCAGCCDVSGRRWQFCVRTSVTLGVGGVGGHVRGDGFGLGVCSVRALAV</sequence>
<feature type="transmembrane region" description="Helical" evidence="6">
    <location>
        <begin position="36"/>
        <end position="60"/>
    </location>
</feature>
<dbReference type="GO" id="GO:0005886">
    <property type="term" value="C:plasma membrane"/>
    <property type="evidence" value="ECO:0007669"/>
    <property type="project" value="UniProtKB-SubCell"/>
</dbReference>
<dbReference type="PROSITE" id="PS50850">
    <property type="entry name" value="MFS"/>
    <property type="match status" value="1"/>
</dbReference>
<keyword evidence="3 6" id="KW-1133">Transmembrane helix</keyword>
<keyword evidence="9" id="KW-1185">Reference proteome</keyword>
<proteinExistence type="predicted"/>
<dbReference type="KEGG" id="arep:ID810_03595"/>
<accession>A0A7T0LNK8</accession>
<feature type="region of interest" description="Disordered" evidence="5">
    <location>
        <begin position="197"/>
        <end position="247"/>
    </location>
</feature>
<dbReference type="GO" id="GO:0022857">
    <property type="term" value="F:transmembrane transporter activity"/>
    <property type="evidence" value="ECO:0007669"/>
    <property type="project" value="InterPro"/>
</dbReference>
<evidence type="ECO:0000259" key="7">
    <source>
        <dbReference type="PROSITE" id="PS50850"/>
    </source>
</evidence>
<evidence type="ECO:0000256" key="1">
    <source>
        <dbReference type="ARBA" id="ARBA00004651"/>
    </source>
</evidence>
<feature type="transmembrane region" description="Helical" evidence="6">
    <location>
        <begin position="171"/>
        <end position="193"/>
    </location>
</feature>
<evidence type="ECO:0000313" key="8">
    <source>
        <dbReference type="EMBL" id="QPL06528.1"/>
    </source>
</evidence>
<evidence type="ECO:0000256" key="2">
    <source>
        <dbReference type="ARBA" id="ARBA00022692"/>
    </source>
</evidence>